<dbReference type="GO" id="GO:0005737">
    <property type="term" value="C:cytoplasm"/>
    <property type="evidence" value="ECO:0007669"/>
    <property type="project" value="UniProtKB-SubCell"/>
</dbReference>
<name>Q3AUE9_CHLCH</name>
<dbReference type="EMBL" id="CP000108">
    <property type="protein sequence ID" value="ABB27282.1"/>
    <property type="molecule type" value="Genomic_DNA"/>
</dbReference>
<evidence type="ECO:0000256" key="1">
    <source>
        <dbReference type="ARBA" id="ARBA00022490"/>
    </source>
</evidence>
<keyword evidence="6" id="KW-0234">DNA repair</keyword>
<accession>Q3AUE9</accession>
<dbReference type="GO" id="GO:0016887">
    <property type="term" value="F:ATP hydrolysis activity"/>
    <property type="evidence" value="ECO:0007669"/>
    <property type="project" value="InterPro"/>
</dbReference>
<sequence>MKLQRTIFSGFRNHTSLLFEPSEGVTIIYGANGSGKTSLLEGIHYGALTKGLLGAPDSECLSFDTEAFTLDSHFLSDSNIPIHVLVTYQLEGEKQVIVDRQEVKPFSSHIGRIPTITFSPYEISLVSGPPAERRRFLDSAISQLDHRYLDRLITYRRILQQRNALLAQLSSGEKSNRNTLPLWTTQLAELSAWLVERRLLFLTSFSPYFQHYYRYIIKGEEPSINYRCTSCPLHGNTTFQELYQLFLQRYSDIEAQEIQRGQTLFGAHRDDVLFFLNEKEIKRYASQGQLRSFLIALKISQAHLFADHLHEQPMCLFDDLFSELDGGRIEQILALLKECGQTIITAVEPRYTEGITLCDIQALR</sequence>
<dbReference type="eggNOG" id="COG1195">
    <property type="taxonomic scope" value="Bacteria"/>
</dbReference>
<dbReference type="Gene3D" id="3.40.50.300">
    <property type="entry name" value="P-loop containing nucleotide triphosphate hydrolases"/>
    <property type="match status" value="1"/>
</dbReference>
<dbReference type="PANTHER" id="PTHR32182:SF0">
    <property type="entry name" value="DNA REPLICATION AND REPAIR PROTEIN RECF"/>
    <property type="match status" value="1"/>
</dbReference>
<keyword evidence="6" id="KW-0742">SOS response</keyword>
<dbReference type="STRING" id="340177.Cag_0003"/>
<gene>
    <name evidence="6" type="primary">recF</name>
    <name evidence="8" type="ordered locus">Cag_0003</name>
</gene>
<reference evidence="8" key="1">
    <citation type="submission" date="2005-08" db="EMBL/GenBank/DDBJ databases">
        <title>Complete sequence of Chlorobium chlorochromatii CaD3.</title>
        <authorList>
            <person name="Copeland A."/>
            <person name="Lucas S."/>
            <person name="Lapidus A."/>
            <person name="Barry K."/>
            <person name="Detter J.C."/>
            <person name="Glavina T."/>
            <person name="Hammon N."/>
            <person name="Israni S."/>
            <person name="Pitluck S."/>
            <person name="Bryant D."/>
            <person name="Schmutz J."/>
            <person name="Larimer F."/>
            <person name="Land M."/>
            <person name="Kyrpides N."/>
            <person name="Ivanova N."/>
            <person name="Richardson P."/>
        </authorList>
    </citation>
    <scope>NUCLEOTIDE SEQUENCE [LARGE SCALE GENOMIC DNA]</scope>
    <source>
        <strain evidence="8">CaD3</strain>
    </source>
</reference>
<feature type="binding site" evidence="6">
    <location>
        <begin position="30"/>
        <end position="37"/>
    </location>
    <ligand>
        <name>ATP</name>
        <dbReference type="ChEBI" id="CHEBI:30616"/>
    </ligand>
</feature>
<dbReference type="HOGENOM" id="CLU_040267_0_1_10"/>
<dbReference type="InterPro" id="IPR027417">
    <property type="entry name" value="P-loop_NTPase"/>
</dbReference>
<dbReference type="Pfam" id="PF13476">
    <property type="entry name" value="AAA_23"/>
    <property type="match status" value="1"/>
</dbReference>
<dbReference type="PROSITE" id="PS00617">
    <property type="entry name" value="RECF_1"/>
    <property type="match status" value="1"/>
</dbReference>
<dbReference type="SUPFAM" id="SSF52540">
    <property type="entry name" value="P-loop containing nucleoside triphosphate hydrolases"/>
    <property type="match status" value="1"/>
</dbReference>
<comment type="similarity">
    <text evidence="6">Belongs to the RecF family.</text>
</comment>
<dbReference type="HAMAP" id="MF_00365">
    <property type="entry name" value="RecF"/>
    <property type="match status" value="1"/>
</dbReference>
<dbReference type="InterPro" id="IPR038729">
    <property type="entry name" value="Rad50/SbcC_AAA"/>
</dbReference>
<dbReference type="InterPro" id="IPR018078">
    <property type="entry name" value="DNA-binding_RecF_CS"/>
</dbReference>
<dbReference type="KEGG" id="cch:Cag_0003"/>
<proteinExistence type="inferred from homology"/>
<dbReference type="GO" id="GO:0005524">
    <property type="term" value="F:ATP binding"/>
    <property type="evidence" value="ECO:0007669"/>
    <property type="project" value="UniProtKB-UniRule"/>
</dbReference>
<evidence type="ECO:0000256" key="5">
    <source>
        <dbReference type="ARBA" id="ARBA00023125"/>
    </source>
</evidence>
<dbReference type="GO" id="GO:0006302">
    <property type="term" value="P:double-strand break repair"/>
    <property type="evidence" value="ECO:0007669"/>
    <property type="project" value="InterPro"/>
</dbReference>
<keyword evidence="5 6" id="KW-0238">DNA-binding</keyword>
<comment type="subcellular location">
    <subcellularLocation>
        <location evidence="6">Cytoplasm</location>
    </subcellularLocation>
</comment>
<dbReference type="GO" id="GO:0006260">
    <property type="term" value="P:DNA replication"/>
    <property type="evidence" value="ECO:0007669"/>
    <property type="project" value="UniProtKB-UniRule"/>
</dbReference>
<dbReference type="Gene3D" id="1.20.1050.90">
    <property type="entry name" value="RecF/RecN/SMC, N-terminal domain"/>
    <property type="match status" value="1"/>
</dbReference>
<dbReference type="NCBIfam" id="TIGR00611">
    <property type="entry name" value="recf"/>
    <property type="match status" value="1"/>
</dbReference>
<evidence type="ECO:0000313" key="8">
    <source>
        <dbReference type="EMBL" id="ABB27282.1"/>
    </source>
</evidence>
<evidence type="ECO:0000256" key="6">
    <source>
        <dbReference type="HAMAP-Rule" id="MF_00365"/>
    </source>
</evidence>
<dbReference type="GO" id="GO:0009432">
    <property type="term" value="P:SOS response"/>
    <property type="evidence" value="ECO:0007669"/>
    <property type="project" value="UniProtKB-UniRule"/>
</dbReference>
<dbReference type="InterPro" id="IPR001238">
    <property type="entry name" value="DNA-binding_RecF"/>
</dbReference>
<evidence type="ECO:0000256" key="4">
    <source>
        <dbReference type="ARBA" id="ARBA00022840"/>
    </source>
</evidence>
<keyword evidence="1 6" id="KW-0963">Cytoplasm</keyword>
<dbReference type="GO" id="GO:0000731">
    <property type="term" value="P:DNA synthesis involved in DNA repair"/>
    <property type="evidence" value="ECO:0007669"/>
    <property type="project" value="TreeGrafter"/>
</dbReference>
<keyword evidence="4 6" id="KW-0067">ATP-binding</keyword>
<evidence type="ECO:0000256" key="3">
    <source>
        <dbReference type="ARBA" id="ARBA00022741"/>
    </source>
</evidence>
<dbReference type="AlphaFoldDB" id="Q3AUE9"/>
<dbReference type="PANTHER" id="PTHR32182">
    <property type="entry name" value="DNA REPLICATION AND REPAIR PROTEIN RECF"/>
    <property type="match status" value="1"/>
</dbReference>
<feature type="domain" description="Rad50/SbcC-type AAA" evidence="7">
    <location>
        <begin position="9"/>
        <end position="104"/>
    </location>
</feature>
<dbReference type="OrthoDB" id="9803889at2"/>
<keyword evidence="3 6" id="KW-0547">Nucleotide-binding</keyword>
<keyword evidence="2 6" id="KW-0235">DNA replication</keyword>
<organism evidence="8">
    <name type="scientific">Chlorobium chlorochromatii (strain CaD3)</name>
    <dbReference type="NCBI Taxonomy" id="340177"/>
    <lineage>
        <taxon>Bacteria</taxon>
        <taxon>Pseudomonadati</taxon>
        <taxon>Chlorobiota</taxon>
        <taxon>Chlorobiia</taxon>
        <taxon>Chlorobiales</taxon>
        <taxon>Chlorobiaceae</taxon>
        <taxon>Chlorobium/Pelodictyon group</taxon>
        <taxon>Chlorobium</taxon>
    </lineage>
</organism>
<protein>
    <recommendedName>
        <fullName evidence="6">DNA replication and repair protein RecF</fullName>
    </recommendedName>
</protein>
<evidence type="ECO:0000259" key="7">
    <source>
        <dbReference type="Pfam" id="PF13476"/>
    </source>
</evidence>
<dbReference type="GO" id="GO:0003697">
    <property type="term" value="F:single-stranded DNA binding"/>
    <property type="evidence" value="ECO:0007669"/>
    <property type="project" value="UniProtKB-UniRule"/>
</dbReference>
<dbReference type="InterPro" id="IPR042174">
    <property type="entry name" value="RecF_2"/>
</dbReference>
<evidence type="ECO:0000256" key="2">
    <source>
        <dbReference type="ARBA" id="ARBA00022705"/>
    </source>
</evidence>
<keyword evidence="6" id="KW-0227">DNA damage</keyword>
<comment type="function">
    <text evidence="6">The RecF protein is involved in DNA metabolism; it is required for DNA replication and normal SOS inducibility. RecF binds preferentially to single-stranded, linear DNA. It also seems to bind ATP.</text>
</comment>